<name>M5XGK8_PRUPE</name>
<evidence type="ECO:0000313" key="2">
    <source>
        <dbReference type="Proteomes" id="UP000006882"/>
    </source>
</evidence>
<protein>
    <submittedName>
        <fullName evidence="1">Uncharacterized protein</fullName>
    </submittedName>
</protein>
<keyword evidence="2" id="KW-1185">Reference proteome</keyword>
<gene>
    <name evidence="1" type="ORF">PRUPE_1G185900</name>
</gene>
<dbReference type="Proteomes" id="UP000006882">
    <property type="component" value="Chromosome G1"/>
</dbReference>
<accession>M5XGK8</accession>
<reference evidence="1 2" key="1">
    <citation type="journal article" date="2013" name="Nat. Genet.">
        <title>The high-quality draft genome of peach (Prunus persica) identifies unique patterns of genetic diversity, domestication and genome evolution.</title>
        <authorList>
            <consortium name="International Peach Genome Initiative"/>
            <person name="Verde I."/>
            <person name="Abbott A.G."/>
            <person name="Scalabrin S."/>
            <person name="Jung S."/>
            <person name="Shu S."/>
            <person name="Marroni F."/>
            <person name="Zhebentyayeva T."/>
            <person name="Dettori M.T."/>
            <person name="Grimwood J."/>
            <person name="Cattonaro F."/>
            <person name="Zuccolo A."/>
            <person name="Rossini L."/>
            <person name="Jenkins J."/>
            <person name="Vendramin E."/>
            <person name="Meisel L.A."/>
            <person name="Decroocq V."/>
            <person name="Sosinski B."/>
            <person name="Prochnik S."/>
            <person name="Mitros T."/>
            <person name="Policriti A."/>
            <person name="Cipriani G."/>
            <person name="Dondini L."/>
            <person name="Ficklin S."/>
            <person name="Goodstein D.M."/>
            <person name="Xuan P."/>
            <person name="Del Fabbro C."/>
            <person name="Aramini V."/>
            <person name="Copetti D."/>
            <person name="Gonzalez S."/>
            <person name="Horner D.S."/>
            <person name="Falchi R."/>
            <person name="Lucas S."/>
            <person name="Mica E."/>
            <person name="Maldonado J."/>
            <person name="Lazzari B."/>
            <person name="Bielenberg D."/>
            <person name="Pirona R."/>
            <person name="Miculan M."/>
            <person name="Barakat A."/>
            <person name="Testolin R."/>
            <person name="Stella A."/>
            <person name="Tartarini S."/>
            <person name="Tonutti P."/>
            <person name="Arus P."/>
            <person name="Orellana A."/>
            <person name="Wells C."/>
            <person name="Main D."/>
            <person name="Vizzotto G."/>
            <person name="Silva H."/>
            <person name="Salamini F."/>
            <person name="Schmutz J."/>
            <person name="Morgante M."/>
            <person name="Rokhsar D.S."/>
        </authorList>
    </citation>
    <scope>NUCLEOTIDE SEQUENCE [LARGE SCALE GENOMIC DNA]</scope>
    <source>
        <strain evidence="2">cv. Nemared</strain>
    </source>
</reference>
<dbReference type="EMBL" id="CM007651">
    <property type="protein sequence ID" value="ONI29183.1"/>
    <property type="molecule type" value="Genomic_DNA"/>
</dbReference>
<organism evidence="1 2">
    <name type="scientific">Prunus persica</name>
    <name type="common">Peach</name>
    <name type="synonym">Amygdalus persica</name>
    <dbReference type="NCBI Taxonomy" id="3760"/>
    <lineage>
        <taxon>Eukaryota</taxon>
        <taxon>Viridiplantae</taxon>
        <taxon>Streptophyta</taxon>
        <taxon>Embryophyta</taxon>
        <taxon>Tracheophyta</taxon>
        <taxon>Spermatophyta</taxon>
        <taxon>Magnoliopsida</taxon>
        <taxon>eudicotyledons</taxon>
        <taxon>Gunneridae</taxon>
        <taxon>Pentapetalae</taxon>
        <taxon>rosids</taxon>
        <taxon>fabids</taxon>
        <taxon>Rosales</taxon>
        <taxon>Rosaceae</taxon>
        <taxon>Amygdaloideae</taxon>
        <taxon>Amygdaleae</taxon>
        <taxon>Prunus</taxon>
    </lineage>
</organism>
<sequence length="81" mass="9870">MFNVRICDQEIVIQKIKLLSHQRKYVVYKWEKVTHPVLLKFIWSLAGYNVYPLPSYLYKHRIDSEIETLKYLKVYLAFIFS</sequence>
<dbReference type="Gramene" id="ONI29183">
    <property type="protein sequence ID" value="ONI29183"/>
    <property type="gene ID" value="PRUPE_1G185900"/>
</dbReference>
<dbReference type="HOGENOM" id="CLU_2578377_0_0_1"/>
<dbReference type="AlphaFoldDB" id="M5XGK8"/>
<proteinExistence type="predicted"/>
<evidence type="ECO:0000313" key="1">
    <source>
        <dbReference type="EMBL" id="ONI29183.1"/>
    </source>
</evidence>